<dbReference type="InterPro" id="IPR019819">
    <property type="entry name" value="Carboxylesterase_B_CS"/>
</dbReference>
<feature type="signal peptide" evidence="3">
    <location>
        <begin position="1"/>
        <end position="16"/>
    </location>
</feature>
<dbReference type="Pfam" id="PF00135">
    <property type="entry name" value="COesterase"/>
    <property type="match status" value="1"/>
</dbReference>
<dbReference type="InterPro" id="IPR050654">
    <property type="entry name" value="AChE-related_enzymes"/>
</dbReference>
<feature type="domain" description="Carboxylesterase type B" evidence="4">
    <location>
        <begin position="27"/>
        <end position="496"/>
    </location>
</feature>
<comment type="caution">
    <text evidence="5">The sequence shown here is derived from an EMBL/GenBank/DDBJ whole genome shotgun (WGS) entry which is preliminary data.</text>
</comment>
<dbReference type="InterPro" id="IPR019826">
    <property type="entry name" value="Carboxylesterase_B_AS"/>
</dbReference>
<dbReference type="AlphaFoldDB" id="A0A4R8THX1"/>
<dbReference type="InterPro" id="IPR029058">
    <property type="entry name" value="AB_hydrolase_fold"/>
</dbReference>
<dbReference type="EC" id="3.1.1.-" evidence="3"/>
<protein>
    <recommendedName>
        <fullName evidence="3">Carboxylic ester hydrolase</fullName>
        <ecNumber evidence="3">3.1.1.-</ecNumber>
    </recommendedName>
</protein>
<sequence>MLQLQLLLLLVANSAATCTKPSTQPTAILSSGPVQGISTTLPNATSSVNKFLGVPYAAPPVRFALPEPPQPWTRPLNATDFGPACLQSYVFAPLSVDAAVVQQLFNNPPVPESEDCLTLNVFAPAVESSTPRAVVVFVPGGGWQIGSGRSDLSAFAAYEDIIAVTLNYRTNIFGFPPSPEIPITERNLGLYDQRLALDWVQQNIASFGGDPSQVTIWGESAGAWSIDYHLKSFVDPPRPFRAAILSSGQTSFGISAAAFPSDGATWSTVAAAVGCADNQTTTTVVPAFGNFAFTSGTTNDVLECMRQVPAQAILDALDVNGAIFGPQRDNITVVSQPAERWRTGHVAKVPLLTGTVQDEGRALLSDRIGLASFVEAYLPPAFVPQATRDAILATYRADPRLVTEFDVAAAIYTDYVWQCPQAIHAQTAASIDVPTWRYRFNASVLEFLPDELDYLGKFHASDIVLLFSSPATAPFTAQSYAVYEYFRGAIARFVKNPMNGPGWAAVGSGFAPLDAVVIGDIGDVPTVVAPYNTTLLDERCSLYRGLYPILGAALG</sequence>
<gene>
    <name evidence="5" type="primary">LIP1-4</name>
    <name evidence="5" type="ORF">C8034_v000281</name>
</gene>
<dbReference type="PANTHER" id="PTHR43918:SF4">
    <property type="entry name" value="CARBOXYLIC ESTER HYDROLASE"/>
    <property type="match status" value="1"/>
</dbReference>
<proteinExistence type="inferred from homology"/>
<comment type="similarity">
    <text evidence="1 3">Belongs to the type-B carboxylesterase/lipase family.</text>
</comment>
<reference evidence="5 6" key="1">
    <citation type="submission" date="2018-11" db="EMBL/GenBank/DDBJ databases">
        <title>Genome sequence and assembly of Colletotrichum sidae.</title>
        <authorList>
            <person name="Gan P."/>
            <person name="Shirasu K."/>
        </authorList>
    </citation>
    <scope>NUCLEOTIDE SEQUENCE [LARGE SCALE GENOMIC DNA]</scope>
    <source>
        <strain evidence="5 6">CBS 518.97</strain>
    </source>
</reference>
<evidence type="ECO:0000256" key="3">
    <source>
        <dbReference type="RuleBase" id="RU361235"/>
    </source>
</evidence>
<dbReference type="SUPFAM" id="SSF53474">
    <property type="entry name" value="alpha/beta-Hydrolases"/>
    <property type="match status" value="1"/>
</dbReference>
<keyword evidence="2 3" id="KW-0378">Hydrolase</keyword>
<organism evidence="5 6">
    <name type="scientific">Colletotrichum sidae</name>
    <dbReference type="NCBI Taxonomy" id="1347389"/>
    <lineage>
        <taxon>Eukaryota</taxon>
        <taxon>Fungi</taxon>
        <taxon>Dikarya</taxon>
        <taxon>Ascomycota</taxon>
        <taxon>Pezizomycotina</taxon>
        <taxon>Sordariomycetes</taxon>
        <taxon>Hypocreomycetidae</taxon>
        <taxon>Glomerellales</taxon>
        <taxon>Glomerellaceae</taxon>
        <taxon>Colletotrichum</taxon>
        <taxon>Colletotrichum orbiculare species complex</taxon>
    </lineage>
</organism>
<dbReference type="PROSITE" id="PS00941">
    <property type="entry name" value="CARBOXYLESTERASE_B_2"/>
    <property type="match status" value="1"/>
</dbReference>
<dbReference type="GO" id="GO:0052689">
    <property type="term" value="F:carboxylic ester hydrolase activity"/>
    <property type="evidence" value="ECO:0007669"/>
    <property type="project" value="TreeGrafter"/>
</dbReference>
<keyword evidence="3" id="KW-0732">Signal</keyword>
<dbReference type="Gene3D" id="3.40.50.1820">
    <property type="entry name" value="alpha/beta hydrolase"/>
    <property type="match status" value="1"/>
</dbReference>
<dbReference type="EMBL" id="QAPF01000092">
    <property type="protein sequence ID" value="TEA17151.1"/>
    <property type="molecule type" value="Genomic_DNA"/>
</dbReference>
<evidence type="ECO:0000256" key="2">
    <source>
        <dbReference type="ARBA" id="ARBA00022801"/>
    </source>
</evidence>
<keyword evidence="6" id="KW-1185">Reference proteome</keyword>
<name>A0A4R8THX1_9PEZI</name>
<evidence type="ECO:0000313" key="5">
    <source>
        <dbReference type="EMBL" id="TEA17151.1"/>
    </source>
</evidence>
<evidence type="ECO:0000259" key="4">
    <source>
        <dbReference type="Pfam" id="PF00135"/>
    </source>
</evidence>
<dbReference type="Proteomes" id="UP000295604">
    <property type="component" value="Unassembled WGS sequence"/>
</dbReference>
<accession>A0A4R8THX1</accession>
<dbReference type="InterPro" id="IPR002018">
    <property type="entry name" value="CarbesteraseB"/>
</dbReference>
<dbReference type="PROSITE" id="PS00122">
    <property type="entry name" value="CARBOXYLESTERASE_B_1"/>
    <property type="match status" value="1"/>
</dbReference>
<evidence type="ECO:0000313" key="6">
    <source>
        <dbReference type="Proteomes" id="UP000295604"/>
    </source>
</evidence>
<evidence type="ECO:0000256" key="1">
    <source>
        <dbReference type="ARBA" id="ARBA00005964"/>
    </source>
</evidence>
<feature type="chain" id="PRO_5021038979" description="Carboxylic ester hydrolase" evidence="3">
    <location>
        <begin position="17"/>
        <end position="555"/>
    </location>
</feature>
<dbReference type="PANTHER" id="PTHR43918">
    <property type="entry name" value="ACETYLCHOLINESTERASE"/>
    <property type="match status" value="1"/>
</dbReference>